<dbReference type="OrthoDB" id="6229273at2759"/>
<organism evidence="1 2">
    <name type="scientific">Schistosoma japonicum</name>
    <name type="common">Blood fluke</name>
    <dbReference type="NCBI Taxonomy" id="6182"/>
    <lineage>
        <taxon>Eukaryota</taxon>
        <taxon>Metazoa</taxon>
        <taxon>Spiralia</taxon>
        <taxon>Lophotrochozoa</taxon>
        <taxon>Platyhelminthes</taxon>
        <taxon>Trematoda</taxon>
        <taxon>Digenea</taxon>
        <taxon>Strigeidida</taxon>
        <taxon>Schistosomatoidea</taxon>
        <taxon>Schistosomatidae</taxon>
        <taxon>Schistosoma</taxon>
    </lineage>
</organism>
<dbReference type="EMBL" id="SKCS01000193">
    <property type="protein sequence ID" value="TNN13406.1"/>
    <property type="molecule type" value="Genomic_DNA"/>
</dbReference>
<sequence>MSYLWLGDFLKDNLLYPKGPGSGAAQILNNSKSTLRVGTLSAIDSWESNAYSLFMPLVSDGRAEFRENVLRDCMLHLPIPLNTQSPMAISLDSIEYQRKIENQLLGGLDDETDSCHTLKRPFKPLFYTDSSLYCTSMPFQDGVEYGSPDDGLIIRPTKLGLFILHVTGNFPPTYSLNLLERCFQPFGL</sequence>
<reference evidence="1 2" key="1">
    <citation type="submission" date="2019-03" db="EMBL/GenBank/DDBJ databases">
        <title>An improved genome assembly of the fluke Schistosoma japonicum.</title>
        <authorList>
            <person name="Hu W."/>
            <person name="Luo F."/>
            <person name="Yin M."/>
            <person name="Mo X."/>
            <person name="Sun C."/>
            <person name="Wu Q."/>
            <person name="Zhu B."/>
            <person name="Xiang M."/>
            <person name="Wang J."/>
            <person name="Wang Y."/>
            <person name="Zhang T."/>
            <person name="Xu B."/>
            <person name="Zheng H."/>
            <person name="Feng Z."/>
        </authorList>
    </citation>
    <scope>NUCLEOTIDE SEQUENCE [LARGE SCALE GENOMIC DNA]</scope>
    <source>
        <strain evidence="1">HuSjv2</strain>
        <tissue evidence="1">Worms</tissue>
    </source>
</reference>
<dbReference type="AlphaFoldDB" id="A0A4Z2DAC9"/>
<accession>A0A4Z2DAC9</accession>
<keyword evidence="2" id="KW-1185">Reference proteome</keyword>
<protein>
    <submittedName>
        <fullName evidence="1">Uncharacterized protein</fullName>
    </submittedName>
</protein>
<evidence type="ECO:0000313" key="2">
    <source>
        <dbReference type="Proteomes" id="UP000311919"/>
    </source>
</evidence>
<name>A0A4Z2DAC9_SCHJA</name>
<proteinExistence type="predicted"/>
<comment type="caution">
    <text evidence="1">The sequence shown here is derived from an EMBL/GenBank/DDBJ whole genome shotgun (WGS) entry which is preliminary data.</text>
</comment>
<evidence type="ECO:0000313" key="1">
    <source>
        <dbReference type="EMBL" id="TNN13406.1"/>
    </source>
</evidence>
<dbReference type="Proteomes" id="UP000311919">
    <property type="component" value="Unassembled WGS sequence"/>
</dbReference>
<gene>
    <name evidence="1" type="ORF">EWB00_002999</name>
</gene>